<evidence type="ECO:0000313" key="3">
    <source>
        <dbReference type="Proteomes" id="UP001472677"/>
    </source>
</evidence>
<evidence type="ECO:0000313" key="2">
    <source>
        <dbReference type="EMBL" id="KAK8588163.1"/>
    </source>
</evidence>
<sequence>MKLCWRCFGAAQYLVAELLFRAAKKNGMDFQELLHIPHGERRKYDDDDDVSVMVVSAEGRIWSTLVSYDQLSVLGNDKMEWWRSTKMASPVLCCAVPLPVGQTLSFLHLIFLALVLNAGFLFLASLPISNKLPLLSL</sequence>
<accession>A0ABR2FW15</accession>
<keyword evidence="1" id="KW-0812">Transmembrane</keyword>
<proteinExistence type="predicted"/>
<organism evidence="2 3">
    <name type="scientific">Hibiscus sabdariffa</name>
    <name type="common">roselle</name>
    <dbReference type="NCBI Taxonomy" id="183260"/>
    <lineage>
        <taxon>Eukaryota</taxon>
        <taxon>Viridiplantae</taxon>
        <taxon>Streptophyta</taxon>
        <taxon>Embryophyta</taxon>
        <taxon>Tracheophyta</taxon>
        <taxon>Spermatophyta</taxon>
        <taxon>Magnoliopsida</taxon>
        <taxon>eudicotyledons</taxon>
        <taxon>Gunneridae</taxon>
        <taxon>Pentapetalae</taxon>
        <taxon>rosids</taxon>
        <taxon>malvids</taxon>
        <taxon>Malvales</taxon>
        <taxon>Malvaceae</taxon>
        <taxon>Malvoideae</taxon>
        <taxon>Hibiscus</taxon>
    </lineage>
</organism>
<dbReference type="Proteomes" id="UP001472677">
    <property type="component" value="Unassembled WGS sequence"/>
</dbReference>
<keyword evidence="1" id="KW-1133">Transmembrane helix</keyword>
<protein>
    <recommendedName>
        <fullName evidence="4">Protein-serine/threonine phosphatase</fullName>
    </recommendedName>
</protein>
<reference evidence="2 3" key="1">
    <citation type="journal article" date="2024" name="G3 (Bethesda)">
        <title>Genome assembly of Hibiscus sabdariffa L. provides insights into metabolisms of medicinal natural products.</title>
        <authorList>
            <person name="Kim T."/>
        </authorList>
    </citation>
    <scope>NUCLEOTIDE SEQUENCE [LARGE SCALE GENOMIC DNA]</scope>
    <source>
        <strain evidence="2">TK-2024</strain>
        <tissue evidence="2">Old leaves</tissue>
    </source>
</reference>
<dbReference type="EMBL" id="JBBPBM010000004">
    <property type="protein sequence ID" value="KAK8588163.1"/>
    <property type="molecule type" value="Genomic_DNA"/>
</dbReference>
<keyword evidence="3" id="KW-1185">Reference proteome</keyword>
<feature type="transmembrane region" description="Helical" evidence="1">
    <location>
        <begin position="106"/>
        <end position="128"/>
    </location>
</feature>
<evidence type="ECO:0008006" key="4">
    <source>
        <dbReference type="Google" id="ProtNLM"/>
    </source>
</evidence>
<comment type="caution">
    <text evidence="2">The sequence shown here is derived from an EMBL/GenBank/DDBJ whole genome shotgun (WGS) entry which is preliminary data.</text>
</comment>
<gene>
    <name evidence="2" type="ORF">V6N12_022619</name>
</gene>
<name>A0ABR2FW15_9ROSI</name>
<keyword evidence="1" id="KW-0472">Membrane</keyword>
<evidence type="ECO:0000256" key="1">
    <source>
        <dbReference type="SAM" id="Phobius"/>
    </source>
</evidence>